<feature type="domain" description="DEX1 C-terminal" evidence="6">
    <location>
        <begin position="600"/>
        <end position="687"/>
    </location>
</feature>
<dbReference type="PANTHER" id="PTHR21419:SF23">
    <property type="entry name" value="PROTEIN DEFECTIVE IN EXINE FORMATION 1"/>
    <property type="match status" value="1"/>
</dbReference>
<evidence type="ECO:0000313" key="8">
    <source>
        <dbReference type="Proteomes" id="UP001515480"/>
    </source>
</evidence>
<accession>A0AB34JNS4</accession>
<organism evidence="7 8">
    <name type="scientific">Prymnesium parvum</name>
    <name type="common">Toxic golden alga</name>
    <dbReference type="NCBI Taxonomy" id="97485"/>
    <lineage>
        <taxon>Eukaryota</taxon>
        <taxon>Haptista</taxon>
        <taxon>Haptophyta</taxon>
        <taxon>Prymnesiophyceae</taxon>
        <taxon>Prymnesiales</taxon>
        <taxon>Prymnesiaceae</taxon>
        <taxon>Prymnesium</taxon>
    </lineage>
</organism>
<keyword evidence="2" id="KW-0812">Transmembrane</keyword>
<dbReference type="InterPro" id="IPR045232">
    <property type="entry name" value="FAM234"/>
</dbReference>
<comment type="subcellular location">
    <subcellularLocation>
        <location evidence="1">Membrane</location>
        <topology evidence="1">Single-pass membrane protein</topology>
    </subcellularLocation>
</comment>
<dbReference type="Gene3D" id="2.130.10.10">
    <property type="entry name" value="YVTN repeat-like/Quinoprotein amine dehydrogenase"/>
    <property type="match status" value="1"/>
</dbReference>
<dbReference type="InterPro" id="IPR028994">
    <property type="entry name" value="Integrin_alpha_N"/>
</dbReference>
<keyword evidence="4" id="KW-0472">Membrane</keyword>
<dbReference type="AlphaFoldDB" id="A0AB34JNS4"/>
<dbReference type="PANTHER" id="PTHR21419">
    <property type="match status" value="1"/>
</dbReference>
<evidence type="ECO:0000256" key="3">
    <source>
        <dbReference type="ARBA" id="ARBA00022989"/>
    </source>
</evidence>
<evidence type="ECO:0000313" key="7">
    <source>
        <dbReference type="EMBL" id="KAL1523533.1"/>
    </source>
</evidence>
<protein>
    <recommendedName>
        <fullName evidence="6">DEX1 C-terminal domain-containing protein</fullName>
    </recommendedName>
</protein>
<proteinExistence type="predicted"/>
<evidence type="ECO:0000259" key="6">
    <source>
        <dbReference type="Pfam" id="PF23722"/>
    </source>
</evidence>
<dbReference type="SUPFAM" id="SSF69318">
    <property type="entry name" value="Integrin alpha N-terminal domain"/>
    <property type="match status" value="1"/>
</dbReference>
<dbReference type="InterPro" id="IPR056376">
    <property type="entry name" value="DEX1_C"/>
</dbReference>
<dbReference type="EMBL" id="JBGBPQ010000005">
    <property type="protein sequence ID" value="KAL1523533.1"/>
    <property type="molecule type" value="Genomic_DNA"/>
</dbReference>
<dbReference type="GO" id="GO:0016020">
    <property type="term" value="C:membrane"/>
    <property type="evidence" value="ECO:0007669"/>
    <property type="project" value="UniProtKB-SubCell"/>
</dbReference>
<evidence type="ECO:0000256" key="2">
    <source>
        <dbReference type="ARBA" id="ARBA00022692"/>
    </source>
</evidence>
<name>A0AB34JNS4_PRYPA</name>
<evidence type="ECO:0000256" key="5">
    <source>
        <dbReference type="SAM" id="MobiDB-lite"/>
    </source>
</evidence>
<reference evidence="7 8" key="1">
    <citation type="journal article" date="2024" name="Science">
        <title>Giant polyketide synthase enzymes in the biosynthesis of giant marine polyether toxins.</title>
        <authorList>
            <person name="Fallon T.R."/>
            <person name="Shende V.V."/>
            <person name="Wierzbicki I.H."/>
            <person name="Pendleton A.L."/>
            <person name="Watervoot N.F."/>
            <person name="Auber R.P."/>
            <person name="Gonzalez D.J."/>
            <person name="Wisecaver J.H."/>
            <person name="Moore B.S."/>
        </authorList>
    </citation>
    <scope>NUCLEOTIDE SEQUENCE [LARGE SCALE GENOMIC DNA]</scope>
    <source>
        <strain evidence="7 8">12B1</strain>
    </source>
</reference>
<feature type="compositionally biased region" description="Gly residues" evidence="5">
    <location>
        <begin position="183"/>
        <end position="199"/>
    </location>
</feature>
<dbReference type="Pfam" id="PF23722">
    <property type="entry name" value="Beta-sand_DEX1"/>
    <property type="match status" value="1"/>
</dbReference>
<evidence type="ECO:0000256" key="4">
    <source>
        <dbReference type="ARBA" id="ARBA00023136"/>
    </source>
</evidence>
<gene>
    <name evidence="7" type="ORF">AB1Y20_018470</name>
</gene>
<keyword evidence="3" id="KW-1133">Transmembrane helix</keyword>
<evidence type="ECO:0000256" key="1">
    <source>
        <dbReference type="ARBA" id="ARBA00004167"/>
    </source>
</evidence>
<comment type="caution">
    <text evidence="7">The sequence shown here is derived from an EMBL/GenBank/DDBJ whole genome shotgun (WGS) entry which is preliminary data.</text>
</comment>
<keyword evidence="8" id="KW-1185">Reference proteome</keyword>
<sequence length="722" mass="73887">MAAAAALNASRLDSQLFGGVAPPPPPPGCVVERPSLAWTASLAAAAYSAPLLVPSPFAFPFASTRAYAATLAPLLEARHGEDGSAPAGWPSGVGSGAFHGGPLLFDVDGDGADELLLVSFAGEVLFVRQEDGVAVEEAGFRLPKLRVRKRWYEEGEGEGWVDVREAVSGGGGEAGERREEEGGGGGGGEEGEGGEAGRGGEADVGAHGLLSAEAEASFGLFALDEAADGEALLGGEEAAARLGAWAAAFEDGGVLRRLDARGELLVDAHVLCGAALADVDGDGEEELLVGVSYFFEEGEAARLVRHGVVVERGKYVAGVVMALEPRGGRVKWAVRLGLTTDEAARRAYIYSAPTVVDLEADGELEVAIGTSLGTVHVLRGADGTPRRGFPASMAAEVQAQLVGFDLTSDGTLELLAVDTSGLVAAFTSSGAPLWHARVSGLSAQPVSLAPLPSGLAVVVGTAAGAVHLLDGATGAPLPPFPFRTRGKILAPVLVVPLGPRGAEALHLVFPSTDGSVHLVHAASGCAHAVDVGEHAYAPLLAADLAARGTLDLLLATMSGNLYALRTATPAPPLRAWRSAAQGGNLFAPREKVGGVHVVDAPRAAAGETFSLTVAISDARALPRGYNASRYAVSVRAGALRLFSATFASAGVKVLRVRCPPRGVRVLTVSMRNEHALYFDEQLVVAFNEDALGAIKWAVLLPYALAALVAAAAAARHASTLPL</sequence>
<feature type="region of interest" description="Disordered" evidence="5">
    <location>
        <begin position="165"/>
        <end position="203"/>
    </location>
</feature>
<dbReference type="InterPro" id="IPR015943">
    <property type="entry name" value="WD40/YVTN_repeat-like_dom_sf"/>
</dbReference>
<dbReference type="Proteomes" id="UP001515480">
    <property type="component" value="Unassembled WGS sequence"/>
</dbReference>